<dbReference type="VEuPathDB" id="TriTrypDB:Tb427_000141400"/>
<organism evidence="13">
    <name type="scientific">Trypanosoma brucei</name>
    <dbReference type="NCBI Taxonomy" id="5691"/>
    <lineage>
        <taxon>Eukaryota</taxon>
        <taxon>Discoba</taxon>
        <taxon>Euglenozoa</taxon>
        <taxon>Kinetoplastea</taxon>
        <taxon>Metakinetoplastina</taxon>
        <taxon>Trypanosomatida</taxon>
        <taxon>Trypanosomatidae</taxon>
        <taxon>Trypanosoma</taxon>
    </lineage>
</organism>
<dbReference type="InterPro" id="IPR025932">
    <property type="entry name" value="Trypano_VSG_B_N_dom"/>
</dbReference>
<sequence>MPLGCALLWNFATLGWLATSARYGQAAAGDTVADFTALCHVYQAAMRLAAAAPAVISVAEDLAAIDNMNMSAADATWQTLFDAADAENNFAGYLKKNEGAKGKFDWSEQWAGWKQARQATKKPNQNWNKDNHIAQKKEQLQRLREFINATASEARVFANEAEDKTEPTRARLAQQIKTKVEEALCSTQTPLKTGKLTCTSPPTNIEKQNACVPANLGVGVLTDILCLCFTASGNECTGNVVTEFAAKAQTFVANTVEGIIAQCGQASATGDAETQLAVALAAFTARLGAGEKTDATHKLVLGKTLTTNCQATNSACLDYTQRVTGETKGPTAITWYSKLTEALKLHKQLQRANIDAAQAAKNLHILKMSLERELFKPLNIQQSGVPNTNGKEAPGSAKSNLEEQRSKCDANHGNKTECENLQCTYDENAADGKKCKPKAGEGETNAATGEAPKEAAAALTGCARHGNKAECDADKKDDKQNCAWRKGKEGEDDKDKEKCRNGVFLVNKKSV</sequence>
<keyword evidence="3" id="KW-1003">Cell membrane</keyword>
<evidence type="ECO:0000259" key="11">
    <source>
        <dbReference type="Pfam" id="PF10659"/>
    </source>
</evidence>
<evidence type="ECO:0000256" key="1">
    <source>
        <dbReference type="ARBA" id="ARBA00002523"/>
    </source>
</evidence>
<name>M4TAK8_9TRYP</name>
<evidence type="ECO:0000256" key="2">
    <source>
        <dbReference type="ARBA" id="ARBA00004609"/>
    </source>
</evidence>
<feature type="compositionally biased region" description="Basic and acidic residues" evidence="9">
    <location>
        <begin position="400"/>
        <end position="412"/>
    </location>
</feature>
<evidence type="ECO:0000259" key="12">
    <source>
        <dbReference type="Pfam" id="PF13206"/>
    </source>
</evidence>
<comment type="subcellular location">
    <subcellularLocation>
        <location evidence="2">Cell membrane</location>
        <topology evidence="2">Lipid-anchor</topology>
        <topology evidence="2">GPI-anchor</topology>
    </subcellularLocation>
</comment>
<feature type="signal peptide" evidence="10">
    <location>
        <begin position="1"/>
        <end position="26"/>
    </location>
</feature>
<evidence type="ECO:0000256" key="8">
    <source>
        <dbReference type="ARBA" id="ARBA00023288"/>
    </source>
</evidence>
<dbReference type="GO" id="GO:0005886">
    <property type="term" value="C:plasma membrane"/>
    <property type="evidence" value="ECO:0007669"/>
    <property type="project" value="UniProtKB-SubCell"/>
</dbReference>
<keyword evidence="6" id="KW-0472">Membrane</keyword>
<feature type="region of interest" description="Disordered" evidence="9">
    <location>
        <begin position="433"/>
        <end position="452"/>
    </location>
</feature>
<dbReference type="AlphaFoldDB" id="M4TAK8"/>
<dbReference type="EMBL" id="KC612529">
    <property type="protein sequence ID" value="AGH59960.1"/>
    <property type="molecule type" value="Genomic_DNA"/>
</dbReference>
<feature type="domain" description="Trypanosome variant surface glycoprotein B-type N-terminal" evidence="12">
    <location>
        <begin position="16"/>
        <end position="363"/>
    </location>
</feature>
<accession>M4TAK8</accession>
<evidence type="ECO:0000256" key="3">
    <source>
        <dbReference type="ARBA" id="ARBA00022475"/>
    </source>
</evidence>
<evidence type="ECO:0000256" key="7">
    <source>
        <dbReference type="ARBA" id="ARBA00023180"/>
    </source>
</evidence>
<dbReference type="InterPro" id="IPR019609">
    <property type="entry name" value="Variant_surf_glycoprt_trypan_C"/>
</dbReference>
<evidence type="ECO:0000256" key="9">
    <source>
        <dbReference type="SAM" id="MobiDB-lite"/>
    </source>
</evidence>
<dbReference type="Pfam" id="PF10659">
    <property type="entry name" value="Trypan_glycop_C"/>
    <property type="match status" value="1"/>
</dbReference>
<keyword evidence="8" id="KW-0449">Lipoprotein</keyword>
<dbReference type="Pfam" id="PF13206">
    <property type="entry name" value="VSG_B"/>
    <property type="match status" value="1"/>
</dbReference>
<evidence type="ECO:0000313" key="13">
    <source>
        <dbReference type="EMBL" id="AGH59960.1"/>
    </source>
</evidence>
<feature type="chain" id="PRO_5004058280" evidence="10">
    <location>
        <begin position="27"/>
        <end position="511"/>
    </location>
</feature>
<evidence type="ECO:0000256" key="5">
    <source>
        <dbReference type="ARBA" id="ARBA00022729"/>
    </source>
</evidence>
<evidence type="ECO:0000256" key="10">
    <source>
        <dbReference type="SAM" id="SignalP"/>
    </source>
</evidence>
<keyword evidence="7" id="KW-0325">Glycoprotein</keyword>
<protein>
    <submittedName>
        <fullName evidence="13">Variant surface glycoprotein 1016</fullName>
    </submittedName>
</protein>
<dbReference type="VEuPathDB" id="TriTrypDB:Tb927.3.120"/>
<comment type="function">
    <text evidence="1">VSG forms a coat on the surface of the parasite. The trypanosome evades the immune response of the host by expressing a series of antigenically distinct VSGs from an estimated 1000 VSG genes.</text>
</comment>
<evidence type="ECO:0000256" key="6">
    <source>
        <dbReference type="ARBA" id="ARBA00023136"/>
    </source>
</evidence>
<evidence type="ECO:0000256" key="4">
    <source>
        <dbReference type="ARBA" id="ARBA00022622"/>
    </source>
</evidence>
<keyword evidence="5 10" id="KW-0732">Signal</keyword>
<feature type="region of interest" description="Disordered" evidence="9">
    <location>
        <begin position="381"/>
        <end position="412"/>
    </location>
</feature>
<reference evidence="13" key="2">
    <citation type="journal article" date="2014" name="Mol. Biochem. Parasitol.">
        <title>Capturing the variant surface glycoprotein repertoire (the VSGnome) of Trypanosoma brucei Lister 427.</title>
        <authorList>
            <person name="Cross G.A."/>
            <person name="Kim H.S."/>
            <person name="Wickstead B."/>
        </authorList>
    </citation>
    <scope>NUCLEOTIDE SEQUENCE</scope>
    <source>
        <strain evidence="13">Lister 427</strain>
    </source>
</reference>
<keyword evidence="4" id="KW-0336">GPI-anchor</keyword>
<reference evidence="13" key="1">
    <citation type="submission" date="2013-02" db="EMBL/GenBank/DDBJ databases">
        <authorList>
            <person name="Cross G.A.M."/>
            <person name="Kim H.-S."/>
            <person name="Wickstead B."/>
        </authorList>
    </citation>
    <scope>NUCLEOTIDE SEQUENCE</scope>
    <source>
        <strain evidence="13">Lister 427</strain>
    </source>
</reference>
<feature type="domain" description="Trypanosome variant surface glycoprotein C-terminal" evidence="11">
    <location>
        <begin position="408"/>
        <end position="509"/>
    </location>
</feature>
<proteinExistence type="predicted"/>
<dbReference type="GO" id="GO:0098552">
    <property type="term" value="C:side of membrane"/>
    <property type="evidence" value="ECO:0007669"/>
    <property type="project" value="UniProtKB-KW"/>
</dbReference>
<feature type="compositionally biased region" description="Polar residues" evidence="9">
    <location>
        <begin position="381"/>
        <end position="390"/>
    </location>
</feature>